<accession>A0A2M8KLC7</accession>
<sequence length="238" mass="26597">MSTFFPLLHPTLGTRTTTNTLVVGPRPVMSGTIFLLVVGSSTIQLNVIVYVILAHPIYALNNMKKACPERTRRGFTLVELLVVITIIGILASIGLSTFTSAQTKARDARRKSNLDQISRALEMYFNDYKEYPESDDDGSMLDYAWDSIFQDDKGTVYMVKLPKDPVSGYSYYYDAIPNADSLYTKFQIYARLENTNDISVNNKKYQDLDCGAPSPKFCNYGVSSSNTTPESGRTLITE</sequence>
<dbReference type="Pfam" id="PF07963">
    <property type="entry name" value="N_methyl"/>
    <property type="match status" value="1"/>
</dbReference>
<evidence type="ECO:0000256" key="1">
    <source>
        <dbReference type="ARBA" id="ARBA00004167"/>
    </source>
</evidence>
<keyword evidence="5 6" id="KW-0472">Membrane</keyword>
<gene>
    <name evidence="7" type="ORF">COU86_02780</name>
</gene>
<dbReference type="GO" id="GO:0016020">
    <property type="term" value="C:membrane"/>
    <property type="evidence" value="ECO:0007669"/>
    <property type="project" value="UniProtKB-SubCell"/>
</dbReference>
<evidence type="ECO:0008006" key="9">
    <source>
        <dbReference type="Google" id="ProtNLM"/>
    </source>
</evidence>
<comment type="subcellular location">
    <subcellularLocation>
        <location evidence="1">Membrane</location>
        <topology evidence="1">Single-pass membrane protein</topology>
    </subcellularLocation>
</comment>
<dbReference type="GO" id="GO:0015628">
    <property type="term" value="P:protein secretion by the type II secretion system"/>
    <property type="evidence" value="ECO:0007669"/>
    <property type="project" value="InterPro"/>
</dbReference>
<evidence type="ECO:0000313" key="8">
    <source>
        <dbReference type="Proteomes" id="UP000231434"/>
    </source>
</evidence>
<dbReference type="Gene3D" id="3.30.700.10">
    <property type="entry name" value="Glycoprotein, Type 4 Pilin"/>
    <property type="match status" value="1"/>
</dbReference>
<evidence type="ECO:0000256" key="5">
    <source>
        <dbReference type="ARBA" id="ARBA00023136"/>
    </source>
</evidence>
<keyword evidence="4 6" id="KW-1133">Transmembrane helix</keyword>
<dbReference type="AlphaFoldDB" id="A0A2M8KLC7"/>
<reference evidence="8" key="1">
    <citation type="submission" date="2017-09" db="EMBL/GenBank/DDBJ databases">
        <title>Depth-based differentiation of microbial function through sediment-hosted aquifers and enrichment of novel symbionts in the deep terrestrial subsurface.</title>
        <authorList>
            <person name="Probst A.J."/>
            <person name="Ladd B."/>
            <person name="Jarett J.K."/>
            <person name="Geller-Mcgrath D.E."/>
            <person name="Sieber C.M.K."/>
            <person name="Emerson J.B."/>
            <person name="Anantharaman K."/>
            <person name="Thomas B.C."/>
            <person name="Malmstrom R."/>
            <person name="Stieglmeier M."/>
            <person name="Klingl A."/>
            <person name="Woyke T."/>
            <person name="Ryan C.M."/>
            <person name="Banfield J.F."/>
        </authorList>
    </citation>
    <scope>NUCLEOTIDE SEQUENCE [LARGE SCALE GENOMIC DNA]</scope>
</reference>
<dbReference type="Proteomes" id="UP000231434">
    <property type="component" value="Unassembled WGS sequence"/>
</dbReference>
<evidence type="ECO:0000313" key="7">
    <source>
        <dbReference type="EMBL" id="PJE60723.1"/>
    </source>
</evidence>
<dbReference type="SUPFAM" id="SSF54523">
    <property type="entry name" value="Pili subunits"/>
    <property type="match status" value="1"/>
</dbReference>
<dbReference type="PANTHER" id="PTHR30093">
    <property type="entry name" value="GENERAL SECRETION PATHWAY PROTEIN G"/>
    <property type="match status" value="1"/>
</dbReference>
<feature type="transmembrane region" description="Helical" evidence="6">
    <location>
        <begin position="33"/>
        <end position="53"/>
    </location>
</feature>
<dbReference type="PROSITE" id="PS00409">
    <property type="entry name" value="PROKAR_NTER_METHYL"/>
    <property type="match status" value="1"/>
</dbReference>
<dbReference type="EMBL" id="PFEB01000032">
    <property type="protein sequence ID" value="PJE60723.1"/>
    <property type="molecule type" value="Genomic_DNA"/>
</dbReference>
<name>A0A2M8KLC7_9BACT</name>
<evidence type="ECO:0000256" key="6">
    <source>
        <dbReference type="SAM" id="Phobius"/>
    </source>
</evidence>
<dbReference type="PANTHER" id="PTHR30093:SF44">
    <property type="entry name" value="TYPE II SECRETION SYSTEM CORE PROTEIN G"/>
    <property type="match status" value="1"/>
</dbReference>
<dbReference type="PRINTS" id="PR00813">
    <property type="entry name" value="BCTERIALGSPG"/>
</dbReference>
<evidence type="ECO:0000256" key="3">
    <source>
        <dbReference type="ARBA" id="ARBA00022692"/>
    </source>
</evidence>
<proteinExistence type="predicted"/>
<evidence type="ECO:0000256" key="4">
    <source>
        <dbReference type="ARBA" id="ARBA00022989"/>
    </source>
</evidence>
<dbReference type="InterPro" id="IPR045584">
    <property type="entry name" value="Pilin-like"/>
</dbReference>
<feature type="transmembrane region" description="Helical" evidence="6">
    <location>
        <begin position="74"/>
        <end position="95"/>
    </location>
</feature>
<dbReference type="InterPro" id="IPR012902">
    <property type="entry name" value="N_methyl_site"/>
</dbReference>
<organism evidence="7 8">
    <name type="scientific">Candidatus Roizmanbacteria bacterium CG10_big_fil_rev_8_21_14_0_10_36_26</name>
    <dbReference type="NCBI Taxonomy" id="1974851"/>
    <lineage>
        <taxon>Bacteria</taxon>
        <taxon>Candidatus Roizmaniibacteriota</taxon>
    </lineage>
</organism>
<dbReference type="NCBIfam" id="TIGR02532">
    <property type="entry name" value="IV_pilin_GFxxxE"/>
    <property type="match status" value="1"/>
</dbReference>
<dbReference type="InterPro" id="IPR000983">
    <property type="entry name" value="Bac_GSPG_pilin"/>
</dbReference>
<keyword evidence="3 6" id="KW-0812">Transmembrane</keyword>
<keyword evidence="2" id="KW-0488">Methylation</keyword>
<comment type="caution">
    <text evidence="7">The sequence shown here is derived from an EMBL/GenBank/DDBJ whole genome shotgun (WGS) entry which is preliminary data.</text>
</comment>
<dbReference type="GO" id="GO:0015627">
    <property type="term" value="C:type II protein secretion system complex"/>
    <property type="evidence" value="ECO:0007669"/>
    <property type="project" value="InterPro"/>
</dbReference>
<evidence type="ECO:0000256" key="2">
    <source>
        <dbReference type="ARBA" id="ARBA00022481"/>
    </source>
</evidence>
<protein>
    <recommendedName>
        <fullName evidence="9">Type II secretion system protein GspG C-terminal domain-containing protein</fullName>
    </recommendedName>
</protein>